<evidence type="ECO:0000313" key="1">
    <source>
        <dbReference type="EMBL" id="AHG01541.1"/>
    </source>
</evidence>
<dbReference type="OrthoDB" id="384252at2157"/>
<organism evidence="1 2">
    <name type="scientific">Halostagnicola larsenii XH-48</name>
    <dbReference type="NCBI Taxonomy" id="797299"/>
    <lineage>
        <taxon>Archaea</taxon>
        <taxon>Methanobacteriati</taxon>
        <taxon>Methanobacteriota</taxon>
        <taxon>Stenosarchaea group</taxon>
        <taxon>Halobacteria</taxon>
        <taxon>Halobacteriales</taxon>
        <taxon>Natrialbaceae</taxon>
        <taxon>Halostagnicola</taxon>
    </lineage>
</organism>
<evidence type="ECO:0008006" key="3">
    <source>
        <dbReference type="Google" id="ProtNLM"/>
    </source>
</evidence>
<dbReference type="InterPro" id="IPR006311">
    <property type="entry name" value="TAT_signal"/>
</dbReference>
<dbReference type="PROSITE" id="PS51318">
    <property type="entry name" value="TAT"/>
    <property type="match status" value="1"/>
</dbReference>
<protein>
    <recommendedName>
        <fullName evidence="3">Twin-arginine translocation signal domain-containing protein</fullName>
    </recommendedName>
</protein>
<dbReference type="HOGENOM" id="CLU_878802_0_0_2"/>
<accession>W0JS67</accession>
<dbReference type="RefSeq" id="WP_049954425.1">
    <property type="nucleotide sequence ID" value="NZ_CP007056.1"/>
</dbReference>
<dbReference type="AlphaFoldDB" id="W0JS67"/>
<gene>
    <name evidence="1" type="ORF">HALLA_03870</name>
</gene>
<dbReference type="KEGG" id="hlr:HALLA_03870"/>
<dbReference type="PATRIC" id="fig|797299.3.peg.3279"/>
<reference evidence="1 2" key="1">
    <citation type="submission" date="2014-01" db="EMBL/GenBank/DDBJ databases">
        <authorList>
            <consortium name="DOE Joint Genome Institute"/>
            <person name="Anderson I."/>
            <person name="Huntemann M."/>
            <person name="Han J."/>
            <person name="Chen A."/>
            <person name="Kyrpides N."/>
            <person name="Mavromatis K."/>
            <person name="Markowitz V."/>
            <person name="Palaniappan K."/>
            <person name="Ivanova N."/>
            <person name="Schaumberg A."/>
            <person name="Pati A."/>
            <person name="Liolios K."/>
            <person name="Nordberg H.P."/>
            <person name="Cantor M.N."/>
            <person name="Hua S.X."/>
            <person name="Woyke T."/>
        </authorList>
    </citation>
    <scope>NUCLEOTIDE SEQUENCE [LARGE SCALE GENOMIC DNA]</scope>
    <source>
        <strain evidence="1 2">XH-48</strain>
        <plasmid evidence="2">1</plasmid>
    </source>
</reference>
<proteinExistence type="predicted"/>
<geneLocation type="plasmid" evidence="1">
    <name>unnamed</name>
</geneLocation>
<keyword evidence="2" id="KW-1185">Reference proteome</keyword>
<name>W0JS67_9EURY</name>
<evidence type="ECO:0000313" key="2">
    <source>
        <dbReference type="Proteomes" id="UP000019024"/>
    </source>
</evidence>
<sequence length="316" mass="34139">MGINKPMKYSGTEDTNRRTFLKGIGAASATGLTIAGAPTVSASGDLDFYFQAVFPLVIEDGDTAWIPDDDEYTPQAIARPGDLSGAWIPVDQYSNVAGNDWGLKLSFDHAWHSNASSSEFGTVSYTYTLKTYTDDGMVANSMGGEVWTDIDSPEQNTTRSSTSIIGYDDSAFNPLFQTTELELEFDFSDSDITPSGGNQVSQSYYFATPDYTLQDLVDLINFTDQAWDQAVKVTDKLSTVNLTSLQKIARVYMALQAGADFGEEILSDEGDLVADAAINGISAFADLVEDETTFEVGNHDNLSVEGGGPTFVINPE</sequence>
<dbReference type="EMBL" id="CP007056">
    <property type="protein sequence ID" value="AHG01541.1"/>
    <property type="molecule type" value="Genomic_DNA"/>
</dbReference>
<keyword evidence="1" id="KW-0614">Plasmid</keyword>
<dbReference type="GeneID" id="25146945"/>
<dbReference type="Proteomes" id="UP000019024">
    <property type="component" value="Plasmid unnamed"/>
</dbReference>